<reference evidence="1" key="1">
    <citation type="journal article" date="2021" name="Proc. Natl. Acad. Sci. U.S.A.">
        <title>A Catalog of Tens of Thousands of Viruses from Human Metagenomes Reveals Hidden Associations with Chronic Diseases.</title>
        <authorList>
            <person name="Tisza M.J."/>
            <person name="Buck C.B."/>
        </authorList>
    </citation>
    <scope>NUCLEOTIDE SEQUENCE</scope>
    <source>
        <strain evidence="1">Ct7BG1</strain>
    </source>
</reference>
<organism evidence="1">
    <name type="scientific">Siphoviridae sp. ct7BG1</name>
    <dbReference type="NCBI Taxonomy" id="2825349"/>
    <lineage>
        <taxon>Viruses</taxon>
        <taxon>Duplodnaviria</taxon>
        <taxon>Heunggongvirae</taxon>
        <taxon>Uroviricota</taxon>
        <taxon>Caudoviricetes</taxon>
    </lineage>
</organism>
<sequence length="120" mass="13876">MKVDYSFYVENFGGSQVPERAWLSLELKAEKRLEHFSFGRTACDWQAKDWEQNAKCAICEMAEAMQKRKVRGNIVSENNDGYSVSYQTEQTEEEFESRLYQIASTYLMSSGLLCMGVNEE</sequence>
<name>A0A8S5U4H4_9CAUD</name>
<accession>A0A8S5U4H4</accession>
<protein>
    <submittedName>
        <fullName evidence="1">Head Tail Connector Protein</fullName>
    </submittedName>
</protein>
<evidence type="ECO:0000313" key="1">
    <source>
        <dbReference type="EMBL" id="DAF89347.1"/>
    </source>
</evidence>
<dbReference type="EMBL" id="BK016008">
    <property type="protein sequence ID" value="DAF89347.1"/>
    <property type="molecule type" value="Genomic_DNA"/>
</dbReference>
<proteinExistence type="predicted"/>